<dbReference type="EMBL" id="CAKLBY020000246">
    <property type="protein sequence ID" value="CAK7939504.1"/>
    <property type="molecule type" value="Genomic_DNA"/>
</dbReference>
<accession>A0AAV1UXV9</accession>
<feature type="compositionally biased region" description="Basic and acidic residues" evidence="1">
    <location>
        <begin position="35"/>
        <end position="46"/>
    </location>
</feature>
<feature type="region of interest" description="Disordered" evidence="1">
    <location>
        <begin position="31"/>
        <end position="56"/>
    </location>
</feature>
<reference evidence="2" key="1">
    <citation type="submission" date="2024-01" db="EMBL/GenBank/DDBJ databases">
        <authorList>
            <person name="Webb A."/>
        </authorList>
    </citation>
    <scope>NUCLEOTIDE SEQUENCE</scope>
    <source>
        <strain evidence="2">Pm1</strain>
    </source>
</reference>
<dbReference type="AlphaFoldDB" id="A0AAV1UXV9"/>
<proteinExistence type="predicted"/>
<evidence type="ECO:0000313" key="2">
    <source>
        <dbReference type="EMBL" id="CAK7939504.1"/>
    </source>
</evidence>
<protein>
    <submittedName>
        <fullName evidence="2">Uncharacterized protein</fullName>
    </submittedName>
</protein>
<organism evidence="2 3">
    <name type="scientific">Peronospora matthiolae</name>
    <dbReference type="NCBI Taxonomy" id="2874970"/>
    <lineage>
        <taxon>Eukaryota</taxon>
        <taxon>Sar</taxon>
        <taxon>Stramenopiles</taxon>
        <taxon>Oomycota</taxon>
        <taxon>Peronosporomycetes</taxon>
        <taxon>Peronosporales</taxon>
        <taxon>Peronosporaceae</taxon>
        <taxon>Peronospora</taxon>
    </lineage>
</organism>
<evidence type="ECO:0000313" key="3">
    <source>
        <dbReference type="Proteomes" id="UP001162060"/>
    </source>
</evidence>
<evidence type="ECO:0000256" key="1">
    <source>
        <dbReference type="SAM" id="MobiDB-lite"/>
    </source>
</evidence>
<sequence length="110" mass="11866">MPGAFVLVGARARQEKERVGAFDLSFVCKLNRGTGGHERQGDRKEAGSLSTPRDWSEARGITSDCAEVEVAGTDVTDVVLVMTWCGHIQSDDTSGSARAVFKRMSGLKHL</sequence>
<comment type="caution">
    <text evidence="2">The sequence shown here is derived from an EMBL/GenBank/DDBJ whole genome shotgun (WGS) entry which is preliminary data.</text>
</comment>
<name>A0AAV1UXV9_9STRA</name>
<gene>
    <name evidence="2" type="ORF">PM001_LOCUS24654</name>
</gene>
<dbReference type="Proteomes" id="UP001162060">
    <property type="component" value="Unassembled WGS sequence"/>
</dbReference>